<evidence type="ECO:0000256" key="4">
    <source>
        <dbReference type="ARBA" id="ARBA00022694"/>
    </source>
</evidence>
<evidence type="ECO:0000256" key="2">
    <source>
        <dbReference type="ARBA" id="ARBA00010800"/>
    </source>
</evidence>
<comment type="catalytic activity">
    <reaction evidence="7">
        <text>Endonucleolytic cleavage of RNA, removing 5'-extranucleotides from tRNA precursor.</text>
        <dbReference type="EC" id="3.1.26.5"/>
    </reaction>
</comment>
<dbReference type="GO" id="GO:0004526">
    <property type="term" value="F:ribonuclease P activity"/>
    <property type="evidence" value="ECO:0007669"/>
    <property type="project" value="UniProtKB-EC"/>
</dbReference>
<evidence type="ECO:0000256" key="6">
    <source>
        <dbReference type="ARBA" id="ARBA00044198"/>
    </source>
</evidence>
<sequence length="146" mass="16827">MVRFKNRYILYEITFKDGKIDSTLSDQMILKHLKDVVQLYFGNYGMCCLSSSLSSKYFNPYTLMGLIRAPREFFRLAWFGLSMLSSIYGRTCSIRVIHVGGTIRSCQKELLAKNKEFLKVACFDKEESYIKAMDSIINKGIDQITA</sequence>
<proteinExistence type="inferred from homology"/>
<reference evidence="9" key="1">
    <citation type="journal article" date="2018" name="Nat. Microbiol.">
        <title>Leveraging single-cell genomics to expand the fungal tree of life.</title>
        <authorList>
            <person name="Ahrendt S.R."/>
            <person name="Quandt C.A."/>
            <person name="Ciobanu D."/>
            <person name="Clum A."/>
            <person name="Salamov A."/>
            <person name="Andreopoulos B."/>
            <person name="Cheng J.F."/>
            <person name="Woyke T."/>
            <person name="Pelin A."/>
            <person name="Henrissat B."/>
            <person name="Reynolds N.K."/>
            <person name="Benny G.L."/>
            <person name="Smith M.E."/>
            <person name="James T.Y."/>
            <person name="Grigoriev I.V."/>
        </authorList>
    </citation>
    <scope>NUCLEOTIDE SEQUENCE [LARGE SCALE GENOMIC DNA]</scope>
    <source>
        <strain evidence="9">CSF55</strain>
    </source>
</reference>
<gene>
    <name evidence="8" type="ORF">ROZALSC1DRAFT_12723</name>
</gene>
<dbReference type="AlphaFoldDB" id="A0A4V1J060"/>
<evidence type="ECO:0000256" key="7">
    <source>
        <dbReference type="PIRNR" id="PIRNR023803"/>
    </source>
</evidence>
<dbReference type="InterPro" id="IPR016819">
    <property type="entry name" value="RNase_P/MRP_POP5"/>
</dbReference>
<dbReference type="EMBL" id="ML005065">
    <property type="protein sequence ID" value="RKP20429.1"/>
    <property type="molecule type" value="Genomic_DNA"/>
</dbReference>
<dbReference type="PANTHER" id="PTHR48414:SF1">
    <property type="entry name" value="POP5 HOMOLOG, RIBONUCLEASE P_MRP SUBUNIT"/>
    <property type="match status" value="1"/>
</dbReference>
<dbReference type="GO" id="GO:0005634">
    <property type="term" value="C:nucleus"/>
    <property type="evidence" value="ECO:0007669"/>
    <property type="project" value="UniProtKB-SubCell"/>
</dbReference>
<comment type="function">
    <text evidence="7">Component of ribonuclease P, a protein complex that generates mature tRNA molecules by cleaving their 5'-ends.</text>
</comment>
<evidence type="ECO:0000256" key="1">
    <source>
        <dbReference type="ARBA" id="ARBA00004123"/>
    </source>
</evidence>
<comment type="similarity">
    <text evidence="2 7">Belongs to the eukaryotic/archaeal RNase P protein component 2 family.</text>
</comment>
<dbReference type="PANTHER" id="PTHR48414">
    <property type="entry name" value="POP5 HOMOLOG, RIBONUCLEASE P_MRP SUBUNIT"/>
    <property type="match status" value="1"/>
</dbReference>
<dbReference type="SUPFAM" id="SSF160350">
    <property type="entry name" value="Rnp2-like"/>
    <property type="match status" value="1"/>
</dbReference>
<comment type="subcellular location">
    <subcellularLocation>
        <location evidence="1">Nucleus</location>
    </subcellularLocation>
</comment>
<dbReference type="Proteomes" id="UP000281549">
    <property type="component" value="Unassembled WGS sequence"/>
</dbReference>
<keyword evidence="4 7" id="KW-0819">tRNA processing</keyword>
<dbReference type="Gene3D" id="3.30.70.3250">
    <property type="entry name" value="Ribonuclease P, Pop5 subunit"/>
    <property type="match status" value="1"/>
</dbReference>
<dbReference type="InterPro" id="IPR038085">
    <property type="entry name" value="Rnp2-like_sf"/>
</dbReference>
<evidence type="ECO:0000256" key="3">
    <source>
        <dbReference type="ARBA" id="ARBA00022552"/>
    </source>
</evidence>
<evidence type="ECO:0000313" key="9">
    <source>
        <dbReference type="Proteomes" id="UP000281549"/>
    </source>
</evidence>
<dbReference type="EC" id="3.1.26.5" evidence="7"/>
<dbReference type="GO" id="GO:0033204">
    <property type="term" value="F:ribonuclease P RNA binding"/>
    <property type="evidence" value="ECO:0007669"/>
    <property type="project" value="InterPro"/>
</dbReference>
<evidence type="ECO:0000313" key="8">
    <source>
        <dbReference type="EMBL" id="RKP20429.1"/>
    </source>
</evidence>
<dbReference type="GO" id="GO:0001682">
    <property type="term" value="P:tRNA 5'-leader removal"/>
    <property type="evidence" value="ECO:0007669"/>
    <property type="project" value="InterPro"/>
</dbReference>
<dbReference type="GO" id="GO:0006364">
    <property type="term" value="P:rRNA processing"/>
    <property type="evidence" value="ECO:0007669"/>
    <property type="project" value="UniProtKB-KW"/>
</dbReference>
<name>A0A4V1J060_ROZAC</name>
<keyword evidence="3" id="KW-0698">rRNA processing</keyword>
<protein>
    <recommendedName>
        <fullName evidence="6 7">Ribonuclease P/MRP protein subunit POP5</fullName>
        <ecNumber evidence="7">3.1.26.5</ecNumber>
    </recommendedName>
</protein>
<dbReference type="Pfam" id="PF01900">
    <property type="entry name" value="RNase_P_Rpp14"/>
    <property type="match status" value="1"/>
</dbReference>
<evidence type="ECO:0000256" key="5">
    <source>
        <dbReference type="ARBA" id="ARBA00023242"/>
    </source>
</evidence>
<organism evidence="8 9">
    <name type="scientific">Rozella allomycis (strain CSF55)</name>
    <dbReference type="NCBI Taxonomy" id="988480"/>
    <lineage>
        <taxon>Eukaryota</taxon>
        <taxon>Fungi</taxon>
        <taxon>Fungi incertae sedis</taxon>
        <taxon>Cryptomycota</taxon>
        <taxon>Cryptomycota incertae sedis</taxon>
        <taxon>Rozella</taxon>
    </lineage>
</organism>
<keyword evidence="5" id="KW-0539">Nucleus</keyword>
<accession>A0A4V1J060</accession>
<dbReference type="InterPro" id="IPR002759">
    <property type="entry name" value="Pop5/Rpp14/Rnp2-like"/>
</dbReference>
<dbReference type="GO" id="GO:0030677">
    <property type="term" value="C:ribonuclease P complex"/>
    <property type="evidence" value="ECO:0007669"/>
    <property type="project" value="InterPro"/>
</dbReference>
<dbReference type="PIRSF" id="PIRSF023803">
    <property type="entry name" value="Ribonuclease_P_prd"/>
    <property type="match status" value="1"/>
</dbReference>